<evidence type="ECO:0000313" key="2">
    <source>
        <dbReference type="Proteomes" id="UP000048926"/>
    </source>
</evidence>
<sequence>MQKTEDLEQYMGRFFGNIDLETCLDSSVSRPRVRPLTDFPAETRVEFPRKLREMFPIGTRFIATVKVCQKHKDKKPHGPPYLKAYDIAVVAKSVPDEGLVAKVRSGSISGLAYEYVWTTKS</sequence>
<gene>
    <name evidence="1" type="ORF">LAL4801_03756</name>
</gene>
<reference evidence="2" key="1">
    <citation type="submission" date="2015-07" db="EMBL/GenBank/DDBJ databases">
        <authorList>
            <person name="Rodrigo-Torres Lidia"/>
            <person name="Arahal R.David."/>
        </authorList>
    </citation>
    <scope>NUCLEOTIDE SEQUENCE [LARGE SCALE GENOMIC DNA]</scope>
    <source>
        <strain evidence="2">CECT 4801</strain>
    </source>
</reference>
<dbReference type="RefSeq" id="WP_055658298.1">
    <property type="nucleotide sequence ID" value="NZ_CXST01000002.1"/>
</dbReference>
<dbReference type="OrthoDB" id="8479965at2"/>
<dbReference type="Proteomes" id="UP000048926">
    <property type="component" value="Unassembled WGS sequence"/>
</dbReference>
<proteinExistence type="predicted"/>
<protein>
    <submittedName>
        <fullName evidence="1">Uncharacterized protein</fullName>
    </submittedName>
</protein>
<name>A0A0M6Y5C7_9HYPH</name>
<dbReference type="AlphaFoldDB" id="A0A0M6Y5C7"/>
<keyword evidence="2" id="KW-1185">Reference proteome</keyword>
<evidence type="ECO:0000313" key="1">
    <source>
        <dbReference type="EMBL" id="CTQ45306.1"/>
    </source>
</evidence>
<organism evidence="1 2">
    <name type="scientific">Roseibium aggregatum</name>
    <dbReference type="NCBI Taxonomy" id="187304"/>
    <lineage>
        <taxon>Bacteria</taxon>
        <taxon>Pseudomonadati</taxon>
        <taxon>Pseudomonadota</taxon>
        <taxon>Alphaproteobacteria</taxon>
        <taxon>Hyphomicrobiales</taxon>
        <taxon>Stappiaceae</taxon>
        <taxon>Roseibium</taxon>
    </lineage>
</organism>
<dbReference type="EMBL" id="CXST01000002">
    <property type="protein sequence ID" value="CTQ45306.1"/>
    <property type="molecule type" value="Genomic_DNA"/>
</dbReference>
<accession>A0A0M6Y5C7</accession>